<feature type="region of interest" description="Disordered" evidence="4">
    <location>
        <begin position="720"/>
        <end position="752"/>
    </location>
</feature>
<feature type="region of interest" description="Disordered" evidence="4">
    <location>
        <begin position="1"/>
        <end position="43"/>
    </location>
</feature>
<evidence type="ECO:0000256" key="2">
    <source>
        <dbReference type="ARBA" id="ARBA00022448"/>
    </source>
</evidence>
<organism evidence="5 6">
    <name type="scientific">Cyclotella atomus</name>
    <dbReference type="NCBI Taxonomy" id="382360"/>
    <lineage>
        <taxon>Eukaryota</taxon>
        <taxon>Sar</taxon>
        <taxon>Stramenopiles</taxon>
        <taxon>Ochrophyta</taxon>
        <taxon>Bacillariophyta</taxon>
        <taxon>Coscinodiscophyceae</taxon>
        <taxon>Thalassiosirophycidae</taxon>
        <taxon>Stephanodiscales</taxon>
        <taxon>Stephanodiscaceae</taxon>
        <taxon>Cyclotella</taxon>
    </lineage>
</organism>
<dbReference type="SMART" id="SM00185">
    <property type="entry name" value="ARM"/>
    <property type="match status" value="3"/>
</dbReference>
<gene>
    <name evidence="5" type="ORF">ACHAWO_002654</name>
</gene>
<keyword evidence="2" id="KW-0813">Transport</keyword>
<keyword evidence="3" id="KW-0653">Protein transport</keyword>
<comment type="caution">
    <text evidence="5">The sequence shown here is derived from an EMBL/GenBank/DDBJ whole genome shotgun (WGS) entry which is preliminary data.</text>
</comment>
<name>A0ABD3Q5U3_9STRA</name>
<dbReference type="GO" id="GO:0015031">
    <property type="term" value="P:protein transport"/>
    <property type="evidence" value="ECO:0007669"/>
    <property type="project" value="UniProtKB-KW"/>
</dbReference>
<proteinExistence type="inferred from homology"/>
<evidence type="ECO:0000313" key="6">
    <source>
        <dbReference type="Proteomes" id="UP001530400"/>
    </source>
</evidence>
<dbReference type="InterPro" id="IPR011989">
    <property type="entry name" value="ARM-like"/>
</dbReference>
<dbReference type="SUPFAM" id="SSF48371">
    <property type="entry name" value="ARM repeat"/>
    <property type="match status" value="1"/>
</dbReference>
<comment type="similarity">
    <text evidence="1">Belongs to the importin alpha family.</text>
</comment>
<dbReference type="InterPro" id="IPR016024">
    <property type="entry name" value="ARM-type_fold"/>
</dbReference>
<feature type="compositionally biased region" description="Polar residues" evidence="4">
    <location>
        <begin position="1"/>
        <end position="35"/>
    </location>
</feature>
<evidence type="ECO:0000313" key="5">
    <source>
        <dbReference type="EMBL" id="KAL3795407.1"/>
    </source>
</evidence>
<evidence type="ECO:0000256" key="3">
    <source>
        <dbReference type="ARBA" id="ARBA00022927"/>
    </source>
</evidence>
<reference evidence="5 6" key="1">
    <citation type="submission" date="2024-10" db="EMBL/GenBank/DDBJ databases">
        <title>Updated reference genomes for cyclostephanoid diatoms.</title>
        <authorList>
            <person name="Roberts W.R."/>
            <person name="Alverson A.J."/>
        </authorList>
    </citation>
    <scope>NUCLEOTIDE SEQUENCE [LARGE SCALE GENOMIC DNA]</scope>
    <source>
        <strain evidence="5 6">AJA010-31</strain>
    </source>
</reference>
<evidence type="ECO:0008006" key="7">
    <source>
        <dbReference type="Google" id="ProtNLM"/>
    </source>
</evidence>
<sequence>MSSRQPQRQGAKSTPFTQKGTSRSHASRSAMTTSIRKAKRGQMVEMKRHMRLASSSRGGNPYLKVEECIQETIAIAESIVQCCSQQSLDDASAKKLSSSLERLLVLISPTELDNATKIGDTQQQRDGGASYDSSLSGIAANAILSHRVPYQNNEKMYLAFLLADTLATVLGADATDASDASLQSIQSQVSITLTQLSAAEPPPPPITSYDQEQFSPYGHPSHEMNHVLADAPTSWCFVLVNSRALEALIQRITVTPKSSIYDVDTVEKCVWAIGNMAGDSEMAREALVKMGAVSRLFGCISFGMSTLSASSQQQYDVLQSSLMNLLRNSVWALVNFAREGMLTVNDLSIGGLSNEQLASMLLLPTTFSQESSSSTDKNAATSHDVAKETCWLLALLADKDTKVTIEYICQTNSSPVLSAIVTLLSLSADAAIQLCKSISLVTAETKQQLSEKCMTVIPLCRLLRNIARERNGAGLVLLASTPTTLYHPPEKCLANLISLIRLGAGRDASMIACIAAETAGAFLYHADSSLAHSSTAACKILLPALCLALISPHATFDFKREAVWALWNASMNEDDGVIEASDEEFRTYQQQLLVEMANTSPPEFLRCLTSLLSTDDMDTVYPAMRLIDILLSRLEPLPSSKKLHVMFEEVGLVDALWLICDNDSDESDVAEMAANILDEYYEGEDNLDDEELLAPSSAGGSFQFHVPSLAPVSGFDFSSNPTTSVVEQQQQPGSLRRGRGRGQQIPSWMQQS</sequence>
<protein>
    <recommendedName>
        <fullName evidence="7">Importin subunit alpha</fullName>
    </recommendedName>
</protein>
<keyword evidence="6" id="KW-1185">Reference proteome</keyword>
<evidence type="ECO:0000256" key="1">
    <source>
        <dbReference type="ARBA" id="ARBA00010394"/>
    </source>
</evidence>
<dbReference type="Proteomes" id="UP001530400">
    <property type="component" value="Unassembled WGS sequence"/>
</dbReference>
<accession>A0ABD3Q5U3</accession>
<dbReference type="Gene3D" id="1.25.10.10">
    <property type="entry name" value="Leucine-rich Repeat Variant"/>
    <property type="match status" value="1"/>
</dbReference>
<evidence type="ECO:0000256" key="4">
    <source>
        <dbReference type="SAM" id="MobiDB-lite"/>
    </source>
</evidence>
<dbReference type="InterPro" id="IPR000225">
    <property type="entry name" value="Armadillo"/>
</dbReference>
<dbReference type="EMBL" id="JALLPJ020000322">
    <property type="protein sequence ID" value="KAL3795407.1"/>
    <property type="molecule type" value="Genomic_DNA"/>
</dbReference>
<dbReference type="PANTHER" id="PTHR23316">
    <property type="entry name" value="IMPORTIN ALPHA"/>
    <property type="match status" value="1"/>
</dbReference>
<dbReference type="AlphaFoldDB" id="A0ABD3Q5U3"/>